<name>A0A915YL27_9BACT</name>
<evidence type="ECO:0000259" key="4">
    <source>
        <dbReference type="PROSITE" id="PS51118"/>
    </source>
</evidence>
<dbReference type="SUPFAM" id="SSF46785">
    <property type="entry name" value="Winged helix' DNA-binding domain"/>
    <property type="match status" value="1"/>
</dbReference>
<dbReference type="Proteomes" id="UP001060919">
    <property type="component" value="Chromosome"/>
</dbReference>
<dbReference type="PANTHER" id="PTHR33204">
    <property type="entry name" value="TRANSCRIPTIONAL REGULATOR, MARR FAMILY"/>
    <property type="match status" value="1"/>
</dbReference>
<evidence type="ECO:0000256" key="3">
    <source>
        <dbReference type="ARBA" id="ARBA00023163"/>
    </source>
</evidence>
<dbReference type="InterPro" id="IPR036388">
    <property type="entry name" value="WH-like_DNA-bd_sf"/>
</dbReference>
<dbReference type="GO" id="GO:0003677">
    <property type="term" value="F:DNA binding"/>
    <property type="evidence" value="ECO:0007669"/>
    <property type="project" value="UniProtKB-KW"/>
</dbReference>
<accession>A0A915YL27</accession>
<dbReference type="PROSITE" id="PS51118">
    <property type="entry name" value="HTH_HXLR"/>
    <property type="match status" value="1"/>
</dbReference>
<feature type="domain" description="HTH hxlR-type" evidence="4">
    <location>
        <begin position="7"/>
        <end position="106"/>
    </location>
</feature>
<proteinExistence type="predicted"/>
<dbReference type="InterPro" id="IPR036390">
    <property type="entry name" value="WH_DNA-bd_sf"/>
</dbReference>
<protein>
    <submittedName>
        <fullName evidence="5">Helix-turn-helix transcriptional regulator</fullName>
    </submittedName>
</protein>
<evidence type="ECO:0000256" key="2">
    <source>
        <dbReference type="ARBA" id="ARBA00023125"/>
    </source>
</evidence>
<keyword evidence="1" id="KW-0805">Transcription regulation</keyword>
<keyword evidence="6" id="KW-1185">Reference proteome</keyword>
<reference evidence="5" key="1">
    <citation type="submission" date="2022-09" db="EMBL/GenBank/DDBJ databases">
        <title>Aureispira anguillicida sp. nov., isolated from Leptocephalus of Japanese eel Anguilla japonica.</title>
        <authorList>
            <person name="Yuasa K."/>
            <person name="Mekata T."/>
            <person name="Ikunari K."/>
        </authorList>
    </citation>
    <scope>NUCLEOTIDE SEQUENCE</scope>
    <source>
        <strain evidence="5">EL160426</strain>
    </source>
</reference>
<evidence type="ECO:0000313" key="6">
    <source>
        <dbReference type="Proteomes" id="UP001060919"/>
    </source>
</evidence>
<dbReference type="Pfam" id="PF01638">
    <property type="entry name" value="HxlR"/>
    <property type="match status" value="1"/>
</dbReference>
<dbReference type="AlphaFoldDB" id="A0A915YL27"/>
<dbReference type="RefSeq" id="WP_264790248.1">
    <property type="nucleotide sequence ID" value="NZ_AP026867.1"/>
</dbReference>
<dbReference type="KEGG" id="aup:AsAng_0058420"/>
<dbReference type="EMBL" id="AP026867">
    <property type="protein sequence ID" value="BDS15060.1"/>
    <property type="molecule type" value="Genomic_DNA"/>
</dbReference>
<keyword evidence="3" id="KW-0804">Transcription</keyword>
<keyword evidence="2" id="KW-0238">DNA-binding</keyword>
<dbReference type="Gene3D" id="1.10.10.10">
    <property type="entry name" value="Winged helix-like DNA-binding domain superfamily/Winged helix DNA-binding domain"/>
    <property type="match status" value="1"/>
</dbReference>
<evidence type="ECO:0000256" key="1">
    <source>
        <dbReference type="ARBA" id="ARBA00023015"/>
    </source>
</evidence>
<dbReference type="InterPro" id="IPR002577">
    <property type="entry name" value="HTH_HxlR"/>
</dbReference>
<gene>
    <name evidence="5" type="ORF">AsAng_0058420</name>
</gene>
<evidence type="ECO:0000313" key="5">
    <source>
        <dbReference type="EMBL" id="BDS15060.1"/>
    </source>
</evidence>
<dbReference type="PANTHER" id="PTHR33204:SF37">
    <property type="entry name" value="HTH-TYPE TRANSCRIPTIONAL REGULATOR YODB"/>
    <property type="match status" value="1"/>
</dbReference>
<organism evidence="5 6">
    <name type="scientific">Aureispira anguillae</name>
    <dbReference type="NCBI Taxonomy" id="2864201"/>
    <lineage>
        <taxon>Bacteria</taxon>
        <taxon>Pseudomonadati</taxon>
        <taxon>Bacteroidota</taxon>
        <taxon>Saprospiria</taxon>
        <taxon>Saprospirales</taxon>
        <taxon>Saprospiraceae</taxon>
        <taxon>Aureispira</taxon>
    </lineage>
</organism>
<sequence length="137" mass="15727">MKMRSHCPINYALEHIGDKWSLLIVRDLMFKGKRHYNEFFESGEKVSTSVLGDRLKKLEQSGIISKGADQVKKSRIKYSLTKKGIDMLPFMVNMIVWSSIYDANTEAEPSFLVAAKENPDHLLKTLTKKLEKEHLAD</sequence>